<keyword evidence="2" id="KW-0472">Membrane</keyword>
<organism evidence="3 4">
    <name type="scientific">Salipaludibacillus aurantiacus</name>
    <dbReference type="NCBI Taxonomy" id="1601833"/>
    <lineage>
        <taxon>Bacteria</taxon>
        <taxon>Bacillati</taxon>
        <taxon>Bacillota</taxon>
        <taxon>Bacilli</taxon>
        <taxon>Bacillales</taxon>
        <taxon>Bacillaceae</taxon>
    </lineage>
</organism>
<reference evidence="4" key="1">
    <citation type="submission" date="2016-10" db="EMBL/GenBank/DDBJ databases">
        <authorList>
            <person name="Varghese N."/>
            <person name="Submissions S."/>
        </authorList>
    </citation>
    <scope>NUCLEOTIDE SEQUENCE [LARGE SCALE GENOMIC DNA]</scope>
    <source>
        <strain evidence="4">S9</strain>
    </source>
</reference>
<sequence>MEGKTISYKRNDESYDKEIDKTGLSTEKNKEELFFDGEKYYTKEEFFNPDEEEENQKPKRKRKGIKIFIASLVAVALLSNVFAIWPRLFNLPAIEFLATSQELSKNEEVQSYKESIVVVRAGNSKGTGFYISEEGFVMTNEHVVGNDPQPTVSFQNGDHHVAEVIETDDQLDVAILQIDTEEEINYPALEFENNWEMDSSVYVIGNPLFFNYIANEGVIIGTTSTQSREEPVLMLDAPIYQGSSGSPVINNEGKVVGMVYATMRMDYEGTNTKVGLAIPVNSMEEYISN</sequence>
<dbReference type="RefSeq" id="WP_093056226.1">
    <property type="nucleotide sequence ID" value="NZ_FOGT01000031.1"/>
</dbReference>
<dbReference type="InterPro" id="IPR009003">
    <property type="entry name" value="Peptidase_S1_PA"/>
</dbReference>
<dbReference type="PRINTS" id="PR00834">
    <property type="entry name" value="PROTEASES2C"/>
</dbReference>
<keyword evidence="4" id="KW-1185">Reference proteome</keyword>
<dbReference type="STRING" id="1601833.SAMN05518684_1314"/>
<dbReference type="OrthoDB" id="9766361at2"/>
<dbReference type="PANTHER" id="PTHR43019">
    <property type="entry name" value="SERINE ENDOPROTEASE DEGS"/>
    <property type="match status" value="1"/>
</dbReference>
<evidence type="ECO:0000256" key="1">
    <source>
        <dbReference type="ARBA" id="ARBA00022825"/>
    </source>
</evidence>
<evidence type="ECO:0000256" key="2">
    <source>
        <dbReference type="SAM" id="Phobius"/>
    </source>
</evidence>
<dbReference type="SUPFAM" id="SSF50494">
    <property type="entry name" value="Trypsin-like serine proteases"/>
    <property type="match status" value="1"/>
</dbReference>
<dbReference type="PANTHER" id="PTHR43019:SF23">
    <property type="entry name" value="PROTEASE DO-LIKE 5, CHLOROPLASTIC"/>
    <property type="match status" value="1"/>
</dbReference>
<accession>A0A1H9XA52</accession>
<name>A0A1H9XA52_9BACI</name>
<dbReference type="Proteomes" id="UP000198571">
    <property type="component" value="Unassembled WGS sequence"/>
</dbReference>
<protein>
    <submittedName>
        <fullName evidence="3">Serine protease Do</fullName>
    </submittedName>
</protein>
<keyword evidence="3" id="KW-0645">Protease</keyword>
<dbReference type="AlphaFoldDB" id="A0A1H9XA52"/>
<dbReference type="GO" id="GO:0004252">
    <property type="term" value="F:serine-type endopeptidase activity"/>
    <property type="evidence" value="ECO:0007669"/>
    <property type="project" value="InterPro"/>
</dbReference>
<proteinExistence type="predicted"/>
<feature type="transmembrane region" description="Helical" evidence="2">
    <location>
        <begin position="67"/>
        <end position="85"/>
    </location>
</feature>
<dbReference type="GO" id="GO:0006508">
    <property type="term" value="P:proteolysis"/>
    <property type="evidence" value="ECO:0007669"/>
    <property type="project" value="UniProtKB-KW"/>
</dbReference>
<keyword evidence="2" id="KW-1133">Transmembrane helix</keyword>
<dbReference type="Gene3D" id="2.40.10.120">
    <property type="match status" value="1"/>
</dbReference>
<dbReference type="Pfam" id="PF13365">
    <property type="entry name" value="Trypsin_2"/>
    <property type="match status" value="1"/>
</dbReference>
<dbReference type="InterPro" id="IPR001940">
    <property type="entry name" value="Peptidase_S1C"/>
</dbReference>
<keyword evidence="2" id="KW-0812">Transmembrane</keyword>
<evidence type="ECO:0000313" key="4">
    <source>
        <dbReference type="Proteomes" id="UP000198571"/>
    </source>
</evidence>
<keyword evidence="1" id="KW-0720">Serine protease</keyword>
<evidence type="ECO:0000313" key="3">
    <source>
        <dbReference type="EMBL" id="SES43015.1"/>
    </source>
</evidence>
<gene>
    <name evidence="3" type="ORF">SAMN05518684_1314</name>
</gene>
<keyword evidence="1" id="KW-0378">Hydrolase</keyword>
<dbReference type="EMBL" id="FOGT01000031">
    <property type="protein sequence ID" value="SES43015.1"/>
    <property type="molecule type" value="Genomic_DNA"/>
</dbReference>